<reference evidence="5 6" key="1">
    <citation type="submission" date="2024-06" db="EMBL/GenBank/DDBJ databases">
        <authorList>
            <person name="Lee S.D."/>
        </authorList>
    </citation>
    <scope>NUCLEOTIDE SEQUENCE [LARGE SCALE GENOMIC DNA]</scope>
    <source>
        <strain evidence="5 6">N1-10</strain>
    </source>
</reference>
<dbReference type="Pfam" id="PF10502">
    <property type="entry name" value="Peptidase_S26"/>
    <property type="match status" value="1"/>
</dbReference>
<accession>A0ABV6XNJ7</accession>
<keyword evidence="3 5" id="KW-0378">Hydrolase</keyword>
<keyword evidence="3" id="KW-0472">Membrane</keyword>
<dbReference type="InterPro" id="IPR019533">
    <property type="entry name" value="Peptidase_S26"/>
</dbReference>
<evidence type="ECO:0000259" key="4">
    <source>
        <dbReference type="Pfam" id="PF10502"/>
    </source>
</evidence>
<comment type="subcellular location">
    <subcellularLocation>
        <location evidence="1">Cell membrane</location>
        <topology evidence="1">Single-pass type II membrane protein</topology>
    </subcellularLocation>
    <subcellularLocation>
        <location evidence="3">Membrane</location>
        <topology evidence="3">Single-pass type II membrane protein</topology>
    </subcellularLocation>
</comment>
<dbReference type="InterPro" id="IPR036286">
    <property type="entry name" value="LexA/Signal_pep-like_sf"/>
</dbReference>
<dbReference type="NCBIfam" id="TIGR02227">
    <property type="entry name" value="sigpep_I_bact"/>
    <property type="match status" value="1"/>
</dbReference>
<feature type="domain" description="Peptidase S26" evidence="4">
    <location>
        <begin position="36"/>
        <end position="116"/>
    </location>
</feature>
<evidence type="ECO:0000313" key="5">
    <source>
        <dbReference type="EMBL" id="MFC1439823.1"/>
    </source>
</evidence>
<comment type="catalytic activity">
    <reaction evidence="3">
        <text>Cleavage of hydrophobic, N-terminal signal or leader sequences from secreted and periplasmic proteins.</text>
        <dbReference type="EC" id="3.4.21.89"/>
    </reaction>
</comment>
<name>A0ABV6XNJ7_9ACTN</name>
<sequence length="171" mass="17918">MPHRTDDRPAPHPLAAHPAPSTVAVLAALGCGAALAVGALLALRRRLLVVRVDGGSMRPALVHGDRVLVSRTRSRNRSRTRPKVGDVVVFRLPGTPADYGGRLIKRVAAVPGDRVPASVAAAVPPAATDRVPDRSLVVIGDDPGSVDSRTWGYLPAPLVVGVVLRRLPRTG</sequence>
<evidence type="ECO:0000256" key="1">
    <source>
        <dbReference type="ARBA" id="ARBA00004401"/>
    </source>
</evidence>
<dbReference type="GO" id="GO:0009003">
    <property type="term" value="F:signal peptidase activity"/>
    <property type="evidence" value="ECO:0007669"/>
    <property type="project" value="UniProtKB-EC"/>
</dbReference>
<keyword evidence="3" id="KW-1133">Transmembrane helix</keyword>
<keyword evidence="3" id="KW-0812">Transmembrane</keyword>
<dbReference type="RefSeq" id="WP_380565436.1">
    <property type="nucleotide sequence ID" value="NZ_JBEUKS010000005.1"/>
</dbReference>
<feature type="transmembrane region" description="Helical" evidence="3">
    <location>
        <begin position="23"/>
        <end position="43"/>
    </location>
</feature>
<protein>
    <recommendedName>
        <fullName evidence="3">Signal peptidase I</fullName>
        <ecNumber evidence="3">3.4.21.89</ecNumber>
    </recommendedName>
</protein>
<evidence type="ECO:0000313" key="6">
    <source>
        <dbReference type="Proteomes" id="UP001592581"/>
    </source>
</evidence>
<dbReference type="PANTHER" id="PTHR43390:SF1">
    <property type="entry name" value="CHLOROPLAST PROCESSING PEPTIDASE"/>
    <property type="match status" value="1"/>
</dbReference>
<dbReference type="EC" id="3.4.21.89" evidence="3"/>
<keyword evidence="6" id="KW-1185">Reference proteome</keyword>
<organism evidence="5 6">
    <name type="scientific">Streptacidiphilus jeojiensis</name>
    <dbReference type="NCBI Taxonomy" id="3229225"/>
    <lineage>
        <taxon>Bacteria</taxon>
        <taxon>Bacillati</taxon>
        <taxon>Actinomycetota</taxon>
        <taxon>Actinomycetes</taxon>
        <taxon>Kitasatosporales</taxon>
        <taxon>Streptomycetaceae</taxon>
        <taxon>Streptacidiphilus</taxon>
    </lineage>
</organism>
<dbReference type="Gene3D" id="2.10.109.10">
    <property type="entry name" value="Umud Fragment, subunit A"/>
    <property type="match status" value="1"/>
</dbReference>
<dbReference type="PROSITE" id="PS51257">
    <property type="entry name" value="PROKAR_LIPOPROTEIN"/>
    <property type="match status" value="1"/>
</dbReference>
<dbReference type="CDD" id="cd06530">
    <property type="entry name" value="S26_SPase_I"/>
    <property type="match status" value="1"/>
</dbReference>
<evidence type="ECO:0000256" key="3">
    <source>
        <dbReference type="RuleBase" id="RU362042"/>
    </source>
</evidence>
<keyword evidence="3" id="KW-0645">Protease</keyword>
<evidence type="ECO:0000256" key="2">
    <source>
        <dbReference type="ARBA" id="ARBA00009370"/>
    </source>
</evidence>
<comment type="similarity">
    <text evidence="2 3">Belongs to the peptidase S26 family.</text>
</comment>
<gene>
    <name evidence="5" type="primary">lepB</name>
    <name evidence="5" type="ORF">ABUW04_16320</name>
</gene>
<dbReference type="SUPFAM" id="SSF51306">
    <property type="entry name" value="LexA/Signal peptidase"/>
    <property type="match status" value="1"/>
</dbReference>
<comment type="caution">
    <text evidence="5">The sequence shown here is derived from an EMBL/GenBank/DDBJ whole genome shotgun (WGS) entry which is preliminary data.</text>
</comment>
<proteinExistence type="inferred from homology"/>
<dbReference type="PANTHER" id="PTHR43390">
    <property type="entry name" value="SIGNAL PEPTIDASE I"/>
    <property type="match status" value="1"/>
</dbReference>
<dbReference type="InterPro" id="IPR000223">
    <property type="entry name" value="Pept_S26A_signal_pept_1"/>
</dbReference>
<dbReference type="Proteomes" id="UP001592581">
    <property type="component" value="Unassembled WGS sequence"/>
</dbReference>
<dbReference type="EMBL" id="JBEUKS010000005">
    <property type="protein sequence ID" value="MFC1439823.1"/>
    <property type="molecule type" value="Genomic_DNA"/>
</dbReference>